<feature type="compositionally biased region" description="Polar residues" evidence="1">
    <location>
        <begin position="46"/>
        <end position="55"/>
    </location>
</feature>
<reference evidence="3" key="1">
    <citation type="submission" date="2022-07" db="EMBL/GenBank/DDBJ databases">
        <title>Phylogenomic reconstructions and comparative analyses of Kickxellomycotina fungi.</title>
        <authorList>
            <person name="Reynolds N.K."/>
            <person name="Stajich J.E."/>
            <person name="Barry K."/>
            <person name="Grigoriev I.V."/>
            <person name="Crous P."/>
            <person name="Smith M.E."/>
        </authorList>
    </citation>
    <scope>NUCLEOTIDE SEQUENCE</scope>
    <source>
        <strain evidence="3">RSA 567</strain>
    </source>
</reference>
<keyword evidence="2" id="KW-1133">Transmembrane helix</keyword>
<dbReference type="PANTHER" id="PTHR37846">
    <property type="entry name" value="YALI0B21296P"/>
    <property type="match status" value="1"/>
</dbReference>
<feature type="transmembrane region" description="Helical" evidence="2">
    <location>
        <begin position="105"/>
        <end position="127"/>
    </location>
</feature>
<evidence type="ECO:0000313" key="3">
    <source>
        <dbReference type="EMBL" id="KAJ1970796.1"/>
    </source>
</evidence>
<proteinExistence type="predicted"/>
<protein>
    <submittedName>
        <fullName evidence="3">Uncharacterized protein</fullName>
    </submittedName>
</protein>
<keyword evidence="2" id="KW-0812">Transmembrane</keyword>
<evidence type="ECO:0000313" key="4">
    <source>
        <dbReference type="Proteomes" id="UP001151582"/>
    </source>
</evidence>
<dbReference type="Proteomes" id="UP001151582">
    <property type="component" value="Unassembled WGS sequence"/>
</dbReference>
<dbReference type="EMBL" id="JANBQB010001621">
    <property type="protein sequence ID" value="KAJ1970796.1"/>
    <property type="molecule type" value="Genomic_DNA"/>
</dbReference>
<gene>
    <name evidence="3" type="ORF">H4R34_005951</name>
</gene>
<comment type="caution">
    <text evidence="3">The sequence shown here is derived from an EMBL/GenBank/DDBJ whole genome shotgun (WGS) entry which is preliminary data.</text>
</comment>
<organism evidence="3 4">
    <name type="scientific">Dimargaris verticillata</name>
    <dbReference type="NCBI Taxonomy" id="2761393"/>
    <lineage>
        <taxon>Eukaryota</taxon>
        <taxon>Fungi</taxon>
        <taxon>Fungi incertae sedis</taxon>
        <taxon>Zoopagomycota</taxon>
        <taxon>Kickxellomycotina</taxon>
        <taxon>Dimargaritomycetes</taxon>
        <taxon>Dimargaritales</taxon>
        <taxon>Dimargaritaceae</taxon>
        <taxon>Dimargaris</taxon>
    </lineage>
</organism>
<feature type="compositionally biased region" description="Basic and acidic residues" evidence="1">
    <location>
        <begin position="9"/>
        <end position="36"/>
    </location>
</feature>
<feature type="transmembrane region" description="Helical" evidence="2">
    <location>
        <begin position="139"/>
        <end position="158"/>
    </location>
</feature>
<sequence length="186" mass="21277">MPKPRQRQRPADQERFQELDDISEAEKRRIIEETGILKKIPKPASKQPSSAQTKGASDPAKDGDDDAYELADEVPFLVALLYTFPATFIYGTFEVLVQQQYGMDWTALEVLGKSVKAFPMLLTFIYFTYKFRSQTWMKAFQWLTSTAAGAYFMYLNLYAPAVGIMRQCPGLITVWIYGIFMLDNLP</sequence>
<dbReference type="OrthoDB" id="5597489at2759"/>
<name>A0A9W8B2K0_9FUNG</name>
<feature type="non-terminal residue" evidence="3">
    <location>
        <position position="186"/>
    </location>
</feature>
<keyword evidence="4" id="KW-1185">Reference proteome</keyword>
<feature type="region of interest" description="Disordered" evidence="1">
    <location>
        <begin position="1"/>
        <end position="64"/>
    </location>
</feature>
<dbReference type="PANTHER" id="PTHR37846:SF1">
    <property type="entry name" value="DEACETYLASE-LIKE PROTEIN"/>
    <property type="match status" value="1"/>
</dbReference>
<dbReference type="AlphaFoldDB" id="A0A9W8B2K0"/>
<keyword evidence="2" id="KW-0472">Membrane</keyword>
<evidence type="ECO:0000256" key="2">
    <source>
        <dbReference type="SAM" id="Phobius"/>
    </source>
</evidence>
<evidence type="ECO:0000256" key="1">
    <source>
        <dbReference type="SAM" id="MobiDB-lite"/>
    </source>
</evidence>
<feature type="transmembrane region" description="Helical" evidence="2">
    <location>
        <begin position="74"/>
        <end position="93"/>
    </location>
</feature>
<accession>A0A9W8B2K0</accession>